<keyword evidence="2" id="KW-0812">Transmembrane</keyword>
<feature type="transmembrane region" description="Helical" evidence="2">
    <location>
        <begin position="12"/>
        <end position="35"/>
    </location>
</feature>
<feature type="region of interest" description="Disordered" evidence="1">
    <location>
        <begin position="76"/>
        <end position="97"/>
    </location>
</feature>
<name>A0A482XHY6_LAOST</name>
<gene>
    <name evidence="3" type="ORF">LSTR_LSTR009376</name>
</gene>
<reference evidence="3 4" key="1">
    <citation type="journal article" date="2017" name="Gigascience">
        <title>Genome sequence of the small brown planthopper, Laodelphax striatellus.</title>
        <authorList>
            <person name="Zhu J."/>
            <person name="Jiang F."/>
            <person name="Wang X."/>
            <person name="Yang P."/>
            <person name="Bao Y."/>
            <person name="Zhao W."/>
            <person name="Wang W."/>
            <person name="Lu H."/>
            <person name="Wang Q."/>
            <person name="Cui N."/>
            <person name="Li J."/>
            <person name="Chen X."/>
            <person name="Luo L."/>
            <person name="Yu J."/>
            <person name="Kang L."/>
            <person name="Cui F."/>
        </authorList>
    </citation>
    <scope>NUCLEOTIDE SEQUENCE [LARGE SCALE GENOMIC DNA]</scope>
    <source>
        <strain evidence="3">Lst14</strain>
    </source>
</reference>
<dbReference type="AlphaFoldDB" id="A0A482XHY6"/>
<dbReference type="EMBL" id="QKKF02010105">
    <property type="protein sequence ID" value="RZF44938.1"/>
    <property type="molecule type" value="Genomic_DNA"/>
</dbReference>
<dbReference type="Proteomes" id="UP000291343">
    <property type="component" value="Unassembled WGS sequence"/>
</dbReference>
<evidence type="ECO:0000313" key="4">
    <source>
        <dbReference type="Proteomes" id="UP000291343"/>
    </source>
</evidence>
<keyword evidence="2" id="KW-0472">Membrane</keyword>
<dbReference type="InParanoid" id="A0A482XHY6"/>
<evidence type="ECO:0000313" key="3">
    <source>
        <dbReference type="EMBL" id="RZF44938.1"/>
    </source>
</evidence>
<comment type="caution">
    <text evidence="3">The sequence shown here is derived from an EMBL/GenBank/DDBJ whole genome shotgun (WGS) entry which is preliminary data.</text>
</comment>
<keyword evidence="4" id="KW-1185">Reference proteome</keyword>
<evidence type="ECO:0000256" key="1">
    <source>
        <dbReference type="SAM" id="MobiDB-lite"/>
    </source>
</evidence>
<feature type="compositionally biased region" description="Basic residues" evidence="1">
    <location>
        <begin position="78"/>
        <end position="97"/>
    </location>
</feature>
<proteinExistence type="predicted"/>
<evidence type="ECO:0000256" key="2">
    <source>
        <dbReference type="SAM" id="Phobius"/>
    </source>
</evidence>
<protein>
    <submittedName>
        <fullName evidence="3">Uncharacterized protein</fullName>
    </submittedName>
</protein>
<sequence>MAIVVSARSKVVSALVVTGFGTFITIMMGSSSGWFSDDSTFPNDLEQMPSDSASSNQFDSDNSNNMINGDMLPLSSPHQHHRQKNHNNHHRNSHHKHGYHHKVLVMQYLNLEWQLNQPVNANGLIYE</sequence>
<keyword evidence="2" id="KW-1133">Transmembrane helix</keyword>
<organism evidence="3 4">
    <name type="scientific">Laodelphax striatellus</name>
    <name type="common">Small brown planthopper</name>
    <name type="synonym">Delphax striatella</name>
    <dbReference type="NCBI Taxonomy" id="195883"/>
    <lineage>
        <taxon>Eukaryota</taxon>
        <taxon>Metazoa</taxon>
        <taxon>Ecdysozoa</taxon>
        <taxon>Arthropoda</taxon>
        <taxon>Hexapoda</taxon>
        <taxon>Insecta</taxon>
        <taxon>Pterygota</taxon>
        <taxon>Neoptera</taxon>
        <taxon>Paraneoptera</taxon>
        <taxon>Hemiptera</taxon>
        <taxon>Auchenorrhyncha</taxon>
        <taxon>Fulgoroidea</taxon>
        <taxon>Delphacidae</taxon>
        <taxon>Criomorphinae</taxon>
        <taxon>Laodelphax</taxon>
    </lineage>
</organism>
<accession>A0A482XHY6</accession>